<organism evidence="6 7">
    <name type="scientific">Coffea canephora</name>
    <name type="common">Robusta coffee</name>
    <dbReference type="NCBI Taxonomy" id="49390"/>
    <lineage>
        <taxon>Eukaryota</taxon>
        <taxon>Viridiplantae</taxon>
        <taxon>Streptophyta</taxon>
        <taxon>Embryophyta</taxon>
        <taxon>Tracheophyta</taxon>
        <taxon>Spermatophyta</taxon>
        <taxon>Magnoliopsida</taxon>
        <taxon>eudicotyledons</taxon>
        <taxon>Gunneridae</taxon>
        <taxon>Pentapetalae</taxon>
        <taxon>asterids</taxon>
        <taxon>lamiids</taxon>
        <taxon>Gentianales</taxon>
        <taxon>Rubiaceae</taxon>
        <taxon>Ixoroideae</taxon>
        <taxon>Gardenieae complex</taxon>
        <taxon>Bertiereae - Coffeeae clade</taxon>
        <taxon>Coffeeae</taxon>
        <taxon>Coffea</taxon>
    </lineage>
</organism>
<dbReference type="Proteomes" id="UP000295252">
    <property type="component" value="Unassembled WGS sequence"/>
</dbReference>
<dbReference type="Gramene" id="CDP20908">
    <property type="protein sequence ID" value="CDP20908"/>
    <property type="gene ID" value="GSCOC_T00002421001"/>
</dbReference>
<dbReference type="OMA" id="DYTYVTC"/>
<evidence type="ECO:0000259" key="5">
    <source>
        <dbReference type="PROSITE" id="PS51795"/>
    </source>
</evidence>
<dbReference type="PhylomeDB" id="A0A068VMK3"/>
<sequence>MLGKRPTPVIGNLTNSFFLGKRAAGLMDVATSPRSPLEFRIQSPRGMKHYDLGGVGLGIVAALEKSVHDHANENLATKALSNRNINRSNPIPVNPARNFNNRANRKGRIEEAEMDSMEDYTFVTCHGPGNKSFTRVYYDGGSKGYQISDFGREGSRSNRPSLFTLSPARFDNSPAIPTCDFLDSCNLCHKKLQGRDIYMYRGEKAFCSTECRYSHMMMDEHKEKCSSEASRSVEVSSSPYKNGHGQILSPGIFAI</sequence>
<proteinExistence type="inferred from homology"/>
<dbReference type="STRING" id="49390.A0A068VMK3"/>
<dbReference type="GO" id="GO:0008270">
    <property type="term" value="F:zinc ion binding"/>
    <property type="evidence" value="ECO:0007669"/>
    <property type="project" value="UniProtKB-KW"/>
</dbReference>
<dbReference type="FunCoup" id="A0A068VMK3">
    <property type="interactions" value="126"/>
</dbReference>
<accession>A0A068VMK3</accession>
<feature type="domain" description="FLZ-type" evidence="5">
    <location>
        <begin position="180"/>
        <end position="223"/>
    </location>
</feature>
<gene>
    <name evidence="6" type="ORF">GSCOC_T00002421001</name>
</gene>
<dbReference type="AlphaFoldDB" id="A0A068VMK3"/>
<protein>
    <submittedName>
        <fullName evidence="6">DH200=94 genomic scaffold, scaffold_2013</fullName>
    </submittedName>
</protein>
<dbReference type="Pfam" id="PF04570">
    <property type="entry name" value="zf-FLZ"/>
    <property type="match status" value="1"/>
</dbReference>
<dbReference type="PANTHER" id="PTHR47208">
    <property type="entry name" value="OS02G0174800 PROTEIN"/>
    <property type="match status" value="1"/>
</dbReference>
<dbReference type="PROSITE" id="PS51795">
    <property type="entry name" value="ZF_FLZ"/>
    <property type="match status" value="1"/>
</dbReference>
<keyword evidence="3" id="KW-0862">Zinc</keyword>
<keyword evidence="3" id="KW-0863">Zinc-finger</keyword>
<evidence type="ECO:0000313" key="7">
    <source>
        <dbReference type="Proteomes" id="UP000295252"/>
    </source>
</evidence>
<evidence type="ECO:0000256" key="1">
    <source>
        <dbReference type="ARBA" id="ARBA00009374"/>
    </source>
</evidence>
<dbReference type="EMBL" id="HG741097">
    <property type="protein sequence ID" value="CDP20908.1"/>
    <property type="molecule type" value="Genomic_DNA"/>
</dbReference>
<evidence type="ECO:0000256" key="4">
    <source>
        <dbReference type="PROSITE-ProRule" id="PRU01131"/>
    </source>
</evidence>
<dbReference type="InterPro" id="IPR044604">
    <property type="entry name" value="FLZ12/13/14"/>
</dbReference>
<evidence type="ECO:0000313" key="6">
    <source>
        <dbReference type="EMBL" id="CDP20908.1"/>
    </source>
</evidence>
<evidence type="ECO:0000256" key="2">
    <source>
        <dbReference type="ARBA" id="ARBA00022723"/>
    </source>
</evidence>
<keyword evidence="7" id="KW-1185">Reference proteome</keyword>
<comment type="similarity">
    <text evidence="1">Belongs to the FLZ family.</text>
</comment>
<feature type="zinc finger region" description="FLZ-type" evidence="4">
    <location>
        <begin position="180"/>
        <end position="223"/>
    </location>
</feature>
<dbReference type="OrthoDB" id="1932717at2759"/>
<keyword evidence="2" id="KW-0479">Metal-binding</keyword>
<dbReference type="InterPro" id="IPR007650">
    <property type="entry name" value="Zf-FLZ_dom"/>
</dbReference>
<evidence type="ECO:0000256" key="3">
    <source>
        <dbReference type="ARBA" id="ARBA00022771"/>
    </source>
</evidence>
<dbReference type="PANTHER" id="PTHR47208:SF5">
    <property type="entry name" value="FCS-LIKE ZINC FINGER 12-RELATED"/>
    <property type="match status" value="1"/>
</dbReference>
<reference evidence="7" key="1">
    <citation type="journal article" date="2014" name="Science">
        <title>The coffee genome provides insight into the convergent evolution of caffeine biosynthesis.</title>
        <authorList>
            <person name="Denoeud F."/>
            <person name="Carretero-Paulet L."/>
            <person name="Dereeper A."/>
            <person name="Droc G."/>
            <person name="Guyot R."/>
            <person name="Pietrella M."/>
            <person name="Zheng C."/>
            <person name="Alberti A."/>
            <person name="Anthony F."/>
            <person name="Aprea G."/>
            <person name="Aury J.M."/>
            <person name="Bento P."/>
            <person name="Bernard M."/>
            <person name="Bocs S."/>
            <person name="Campa C."/>
            <person name="Cenci A."/>
            <person name="Combes M.C."/>
            <person name="Crouzillat D."/>
            <person name="Da Silva C."/>
            <person name="Daddiego L."/>
            <person name="De Bellis F."/>
            <person name="Dussert S."/>
            <person name="Garsmeur O."/>
            <person name="Gayraud T."/>
            <person name="Guignon V."/>
            <person name="Jahn K."/>
            <person name="Jamilloux V."/>
            <person name="Joet T."/>
            <person name="Labadie K."/>
            <person name="Lan T."/>
            <person name="Leclercq J."/>
            <person name="Lepelley M."/>
            <person name="Leroy T."/>
            <person name="Li L.T."/>
            <person name="Librado P."/>
            <person name="Lopez L."/>
            <person name="Munoz A."/>
            <person name="Noel B."/>
            <person name="Pallavicini A."/>
            <person name="Perrotta G."/>
            <person name="Poncet V."/>
            <person name="Pot D."/>
            <person name="Priyono X."/>
            <person name="Rigoreau M."/>
            <person name="Rouard M."/>
            <person name="Rozas J."/>
            <person name="Tranchant-Dubreuil C."/>
            <person name="VanBuren R."/>
            <person name="Zhang Q."/>
            <person name="Andrade A.C."/>
            <person name="Argout X."/>
            <person name="Bertrand B."/>
            <person name="de Kochko A."/>
            <person name="Graziosi G."/>
            <person name="Henry R.J."/>
            <person name="Jayarama X."/>
            <person name="Ming R."/>
            <person name="Nagai C."/>
            <person name="Rounsley S."/>
            <person name="Sankoff D."/>
            <person name="Giuliano G."/>
            <person name="Albert V.A."/>
            <person name="Wincker P."/>
            <person name="Lashermes P."/>
        </authorList>
    </citation>
    <scope>NUCLEOTIDE SEQUENCE [LARGE SCALE GENOMIC DNA]</scope>
    <source>
        <strain evidence="7">cv. DH200-94</strain>
    </source>
</reference>
<dbReference type="InParanoid" id="A0A068VMK3"/>
<name>A0A068VMK3_COFCA</name>